<dbReference type="AlphaFoldDB" id="A0A508A9I3"/>
<gene>
    <name evidence="2" type="ORF">FKV25_06460</name>
</gene>
<organism evidence="2 3">
    <name type="scientific">Marilutibacter aestuarii</name>
    <dbReference type="NCBI Taxonomy" id="1706195"/>
    <lineage>
        <taxon>Bacteria</taxon>
        <taxon>Pseudomonadati</taxon>
        <taxon>Pseudomonadota</taxon>
        <taxon>Gammaproteobacteria</taxon>
        <taxon>Lysobacterales</taxon>
        <taxon>Lysobacteraceae</taxon>
        <taxon>Marilutibacter</taxon>
    </lineage>
</organism>
<proteinExistence type="predicted"/>
<dbReference type="Proteomes" id="UP000318212">
    <property type="component" value="Unassembled WGS sequence"/>
</dbReference>
<sequence>MRIKGATVQKGLMGLALLGAVAWNLAHAGQIKDLQLRTGATGTRAEIVMDAQGGVSTLSLSGPDRLVVDFPGSDLAKGLSLPAPSGVVKGVRTGHPVPGTTRIVFDLAQPIAVLKPRVEPGAQGPVLVLEWPGDGAGAAPATQVGAVPAASTYTPAPGTSASAPPLAATAEPDLAASAAATTRLISEL</sequence>
<evidence type="ECO:0000259" key="1">
    <source>
        <dbReference type="Pfam" id="PF11741"/>
    </source>
</evidence>
<accession>A0A508A9I3</accession>
<dbReference type="InterPro" id="IPR021731">
    <property type="entry name" value="AMIN_dom"/>
</dbReference>
<protein>
    <submittedName>
        <fullName evidence="2">AMIN domain-containing protein</fullName>
    </submittedName>
</protein>
<evidence type="ECO:0000313" key="2">
    <source>
        <dbReference type="EMBL" id="TQD46659.1"/>
    </source>
</evidence>
<dbReference type="Pfam" id="PF11741">
    <property type="entry name" value="AMIN"/>
    <property type="match status" value="1"/>
</dbReference>
<evidence type="ECO:0000313" key="3">
    <source>
        <dbReference type="Proteomes" id="UP000318212"/>
    </source>
</evidence>
<comment type="caution">
    <text evidence="2">The sequence shown here is derived from an EMBL/GenBank/DDBJ whole genome shotgun (WGS) entry which is preliminary data.</text>
</comment>
<dbReference type="EMBL" id="VICE01000062">
    <property type="protein sequence ID" value="TQD46659.1"/>
    <property type="molecule type" value="Genomic_DNA"/>
</dbReference>
<dbReference type="RefSeq" id="WP_141517973.1">
    <property type="nucleotide sequence ID" value="NZ_VICE01000062.1"/>
</dbReference>
<reference evidence="2 3" key="1">
    <citation type="submission" date="2019-06" db="EMBL/GenBank/DDBJ databases">
        <title>Lysobacter alkalisoli sp. nov. isolated from saline soil.</title>
        <authorList>
            <person name="Sun J.-Q."/>
            <person name="Xu L."/>
        </authorList>
    </citation>
    <scope>NUCLEOTIDE SEQUENCE [LARGE SCALE GENOMIC DNA]</scope>
    <source>
        <strain evidence="2 3">JCM 31130</strain>
    </source>
</reference>
<dbReference type="OrthoDB" id="9806267at2"/>
<feature type="domain" description="AMIN" evidence="1">
    <location>
        <begin position="34"/>
        <end position="113"/>
    </location>
</feature>
<feature type="non-terminal residue" evidence="2">
    <location>
        <position position="188"/>
    </location>
</feature>
<dbReference type="Gene3D" id="2.60.40.3500">
    <property type="match status" value="1"/>
</dbReference>
<name>A0A508A9I3_9GAMM</name>
<keyword evidence="3" id="KW-1185">Reference proteome</keyword>